<evidence type="ECO:0000313" key="2">
    <source>
        <dbReference type="Proteomes" id="UP000218288"/>
    </source>
</evidence>
<dbReference type="AlphaFoldDB" id="A0A160PM87"/>
<protein>
    <submittedName>
        <fullName evidence="1">Uncharacterized protein</fullName>
    </submittedName>
</protein>
<accession>A0A160PM87</accession>
<reference evidence="1 2" key="1">
    <citation type="journal article" date="2016" name="Genome Announc.">
        <title>Complete Genome Sequence of Methylobacterium populi P-1M, Isolated from Pink-Pigmented Household Biofilm.</title>
        <authorList>
            <person name="Morohoshi T."/>
            <person name="Ikeda T."/>
        </authorList>
    </citation>
    <scope>NUCLEOTIDE SEQUENCE [LARGE SCALE GENOMIC DNA]</scope>
    <source>
        <strain evidence="1 2">P-1M</strain>
    </source>
</reference>
<evidence type="ECO:0000313" key="1">
    <source>
        <dbReference type="EMBL" id="BAU93090.1"/>
    </source>
</evidence>
<organism evidence="1 2">
    <name type="scientific">Methylorubrum populi</name>
    <dbReference type="NCBI Taxonomy" id="223967"/>
    <lineage>
        <taxon>Bacteria</taxon>
        <taxon>Pseudomonadati</taxon>
        <taxon>Pseudomonadota</taxon>
        <taxon>Alphaproteobacteria</taxon>
        <taxon>Hyphomicrobiales</taxon>
        <taxon>Methylobacteriaceae</taxon>
        <taxon>Methylorubrum</taxon>
    </lineage>
</organism>
<dbReference type="EMBL" id="AP014809">
    <property type="protein sequence ID" value="BAU93090.1"/>
    <property type="molecule type" value="Genomic_DNA"/>
</dbReference>
<dbReference type="OrthoDB" id="8020914at2"/>
<dbReference type="Proteomes" id="UP000218288">
    <property type="component" value="Chromosome"/>
</dbReference>
<sequence>MTSLIRSARDLASSARRFARVLPKVVPLALISMIGLPADRVASVDLDGDGDEAARSIVYRHYI</sequence>
<name>A0A160PM87_9HYPH</name>
<dbReference type="RefSeq" id="WP_096486889.1">
    <property type="nucleotide sequence ID" value="NZ_AP014809.1"/>
</dbReference>
<proteinExistence type="predicted"/>
<gene>
    <name evidence="1" type="ORF">MPPM_4485</name>
</gene>